<sequence length="99" mass="11313">MASSISNSHTNESWGKANSKSLWSLWRMNTLLVRKPVSAAWTAKSPPPFRPLWRLTSSSLYHLTFDWMLIRKSKEYYSPAFSCIITTILNLQVPSGSLH</sequence>
<keyword evidence="2" id="KW-1185">Reference proteome</keyword>
<evidence type="ECO:0000313" key="2">
    <source>
        <dbReference type="Proteomes" id="UP000807469"/>
    </source>
</evidence>
<gene>
    <name evidence="1" type="ORF">BDN70DRAFT_884211</name>
</gene>
<accession>A0A9P5YTS7</accession>
<dbReference type="AlphaFoldDB" id="A0A9P5YTS7"/>
<name>A0A9P5YTS7_9AGAR</name>
<dbReference type="Proteomes" id="UP000807469">
    <property type="component" value="Unassembled WGS sequence"/>
</dbReference>
<evidence type="ECO:0000313" key="1">
    <source>
        <dbReference type="EMBL" id="KAF9475001.1"/>
    </source>
</evidence>
<comment type="caution">
    <text evidence="1">The sequence shown here is derived from an EMBL/GenBank/DDBJ whole genome shotgun (WGS) entry which is preliminary data.</text>
</comment>
<dbReference type="EMBL" id="MU155351">
    <property type="protein sequence ID" value="KAF9475001.1"/>
    <property type="molecule type" value="Genomic_DNA"/>
</dbReference>
<organism evidence="1 2">
    <name type="scientific">Pholiota conissans</name>
    <dbReference type="NCBI Taxonomy" id="109636"/>
    <lineage>
        <taxon>Eukaryota</taxon>
        <taxon>Fungi</taxon>
        <taxon>Dikarya</taxon>
        <taxon>Basidiomycota</taxon>
        <taxon>Agaricomycotina</taxon>
        <taxon>Agaricomycetes</taxon>
        <taxon>Agaricomycetidae</taxon>
        <taxon>Agaricales</taxon>
        <taxon>Agaricineae</taxon>
        <taxon>Strophariaceae</taxon>
        <taxon>Pholiota</taxon>
    </lineage>
</organism>
<dbReference type="OrthoDB" id="5424058at2759"/>
<proteinExistence type="predicted"/>
<protein>
    <submittedName>
        <fullName evidence="1">Uncharacterized protein</fullName>
    </submittedName>
</protein>
<reference evidence="1" key="1">
    <citation type="submission" date="2020-11" db="EMBL/GenBank/DDBJ databases">
        <authorList>
            <consortium name="DOE Joint Genome Institute"/>
            <person name="Ahrendt S."/>
            <person name="Riley R."/>
            <person name="Andreopoulos W."/>
            <person name="Labutti K."/>
            <person name="Pangilinan J."/>
            <person name="Ruiz-Duenas F.J."/>
            <person name="Barrasa J.M."/>
            <person name="Sanchez-Garcia M."/>
            <person name="Camarero S."/>
            <person name="Miyauchi S."/>
            <person name="Serrano A."/>
            <person name="Linde D."/>
            <person name="Babiker R."/>
            <person name="Drula E."/>
            <person name="Ayuso-Fernandez I."/>
            <person name="Pacheco R."/>
            <person name="Padilla G."/>
            <person name="Ferreira P."/>
            <person name="Barriuso J."/>
            <person name="Kellner H."/>
            <person name="Castanera R."/>
            <person name="Alfaro M."/>
            <person name="Ramirez L."/>
            <person name="Pisabarro A.G."/>
            <person name="Kuo A."/>
            <person name="Tritt A."/>
            <person name="Lipzen A."/>
            <person name="He G."/>
            <person name="Yan M."/>
            <person name="Ng V."/>
            <person name="Cullen D."/>
            <person name="Martin F."/>
            <person name="Rosso M.-N."/>
            <person name="Henrissat B."/>
            <person name="Hibbett D."/>
            <person name="Martinez A.T."/>
            <person name="Grigoriev I.V."/>
        </authorList>
    </citation>
    <scope>NUCLEOTIDE SEQUENCE</scope>
    <source>
        <strain evidence="1">CIRM-BRFM 674</strain>
    </source>
</reference>